<dbReference type="GO" id="GO:0030527">
    <property type="term" value="F:structural constituent of chromatin"/>
    <property type="evidence" value="ECO:0007669"/>
    <property type="project" value="InterPro"/>
</dbReference>
<evidence type="ECO:0000256" key="1">
    <source>
        <dbReference type="SAM" id="MobiDB-lite"/>
    </source>
</evidence>
<dbReference type="GO" id="GO:0003677">
    <property type="term" value="F:DNA binding"/>
    <property type="evidence" value="ECO:0007669"/>
    <property type="project" value="InterPro"/>
</dbReference>
<dbReference type="Proteomes" id="UP000054498">
    <property type="component" value="Unassembled WGS sequence"/>
</dbReference>
<name>A0A0D2M1T8_9CHLO</name>
<dbReference type="GeneID" id="25729918"/>
<dbReference type="RefSeq" id="XP_013894436.1">
    <property type="nucleotide sequence ID" value="XM_014038982.1"/>
</dbReference>
<dbReference type="PRINTS" id="PR00622">
    <property type="entry name" value="HISTONEH3"/>
</dbReference>
<feature type="region of interest" description="Disordered" evidence="1">
    <location>
        <begin position="564"/>
        <end position="583"/>
    </location>
</feature>
<dbReference type="STRING" id="145388.A0A0D2M1T8"/>
<dbReference type="InterPro" id="IPR000164">
    <property type="entry name" value="Histone_H3/CENP-A"/>
</dbReference>
<feature type="compositionally biased region" description="Pro residues" evidence="1">
    <location>
        <begin position="572"/>
        <end position="583"/>
    </location>
</feature>
<feature type="region of interest" description="Disordered" evidence="1">
    <location>
        <begin position="1"/>
        <end position="27"/>
    </location>
</feature>
<protein>
    <submittedName>
        <fullName evidence="2">Uncharacterized protein</fullName>
    </submittedName>
</protein>
<dbReference type="AlphaFoldDB" id="A0A0D2M1T8"/>
<reference evidence="2 3" key="1">
    <citation type="journal article" date="2013" name="BMC Genomics">
        <title>Reconstruction of the lipid metabolism for the microalga Monoraphidium neglectum from its genome sequence reveals characteristics suitable for biofuel production.</title>
        <authorList>
            <person name="Bogen C."/>
            <person name="Al-Dilaimi A."/>
            <person name="Albersmeier A."/>
            <person name="Wichmann J."/>
            <person name="Grundmann M."/>
            <person name="Rupp O."/>
            <person name="Lauersen K.J."/>
            <person name="Blifernez-Klassen O."/>
            <person name="Kalinowski J."/>
            <person name="Goesmann A."/>
            <person name="Mussgnug J.H."/>
            <person name="Kruse O."/>
        </authorList>
    </citation>
    <scope>NUCLEOTIDE SEQUENCE [LARGE SCALE GENOMIC DNA]</scope>
    <source>
        <strain evidence="2 3">SAG 48.87</strain>
    </source>
</reference>
<keyword evidence="3" id="KW-1185">Reference proteome</keyword>
<gene>
    <name evidence="2" type="ORF">MNEG_12545</name>
</gene>
<proteinExistence type="predicted"/>
<organism evidence="2 3">
    <name type="scientific">Monoraphidium neglectum</name>
    <dbReference type="NCBI Taxonomy" id="145388"/>
    <lineage>
        <taxon>Eukaryota</taxon>
        <taxon>Viridiplantae</taxon>
        <taxon>Chlorophyta</taxon>
        <taxon>core chlorophytes</taxon>
        <taxon>Chlorophyceae</taxon>
        <taxon>CS clade</taxon>
        <taxon>Sphaeropleales</taxon>
        <taxon>Selenastraceae</taxon>
        <taxon>Monoraphidium</taxon>
    </lineage>
</organism>
<dbReference type="PROSITE" id="PS00322">
    <property type="entry name" value="HISTONE_H3_1"/>
    <property type="match status" value="1"/>
</dbReference>
<dbReference type="GO" id="GO:0000786">
    <property type="term" value="C:nucleosome"/>
    <property type="evidence" value="ECO:0007669"/>
    <property type="project" value="InterPro"/>
</dbReference>
<sequence length="662" mass="64728">MARTKQTARKSTGGKAPRKQLATKAAGSGPRCLLVSTALFPAPPAAAPAHIGGAAGDEARTPAAGIDLGMLQQLLRQHQRGAAGSARPTQEAAARSSLYVSPLRHVFVGAKVRDNPSDVQAYASRLSNEVSSSLGAAAAQLPAPASTSAPAAPLAAGVVAELASPRMPTLVQTVVLQGCAQLVGWAASARQRPARGEPLQPAASASPRPGCARLLEHCVIDNVLAGSALLRAAGAATLQTGSTVATLGGAARAPSLAPLCARAACGGVNGCDDLPLLYAWPCCLPIIAPADTPRGGPGGAGGAGGAGGGGTAAAQPPVSVEVWLAPASAAATAGVRRLQARALLTSSAGVLLDAPLELDAARPFARIKLPPGIQLQQGAFKLCILSGTTPATAAAPAAPVAHAAPAVPSAAGAAPCPLIPPDRPSVLDAPAGGPIPGRGAWRGSVVHDSPGGAAGARGHASRRCSGATASSRYGGFLSAFGGANPAAPRPEEGEDGAASAAARAAGAAGLLPPDGCVLASLPLFVLPGAAAAELSALLDTMASEFDAEHSHAGATAAAATATASAPAAMHPSKPPAGAAPPAPCGLLRRLSRGALGPPAWLKRALAAEAEASEAGPSAREPPPGPRAAAWREHWRPLADDLGFVAALAACGGAGGGRRRLNV</sequence>
<dbReference type="EMBL" id="KK103518">
    <property type="protein sequence ID" value="KIY95416.1"/>
    <property type="molecule type" value="Genomic_DNA"/>
</dbReference>
<dbReference type="KEGG" id="mng:MNEG_12545"/>
<accession>A0A0D2M1T8</accession>
<evidence type="ECO:0000313" key="2">
    <source>
        <dbReference type="EMBL" id="KIY95416.1"/>
    </source>
</evidence>
<evidence type="ECO:0000313" key="3">
    <source>
        <dbReference type="Proteomes" id="UP000054498"/>
    </source>
</evidence>